<feature type="region of interest" description="Disordered" evidence="1">
    <location>
        <begin position="1"/>
        <end position="26"/>
    </location>
</feature>
<keyword evidence="4" id="KW-1185">Reference proteome</keyword>
<sequence length="147" mass="16217">MEVARMNHHTGTVAAAKQQRKRERSTNITVTQICTTSNLSATQPRFISTLPSPSRVHLHTATTTIEDAASPPSFPLQRRCELHLCTSNQIHDHHCSSEDVSSIAAANQNSVSSNHASKHQRREFNHCSSVLHLAGSTHRESFAQSTK</sequence>
<dbReference type="Proteomes" id="UP000501690">
    <property type="component" value="Linkage Group LG8"/>
</dbReference>
<name>A0A4D6MYM9_VIGUN</name>
<dbReference type="EMBL" id="CP039352">
    <property type="protein sequence ID" value="QCE04966.1"/>
    <property type="molecule type" value="Genomic_DNA"/>
</dbReference>
<evidence type="ECO:0000313" key="4">
    <source>
        <dbReference type="Proteomes" id="UP000501690"/>
    </source>
</evidence>
<proteinExistence type="predicted"/>
<protein>
    <submittedName>
        <fullName evidence="3">Uncharacterized protein</fullName>
    </submittedName>
</protein>
<accession>A0A4D6MYM9</accession>
<reference evidence="3 4" key="1">
    <citation type="submission" date="2019-04" db="EMBL/GenBank/DDBJ databases">
        <title>An improved genome assembly and genetic linkage map for asparagus bean, Vigna unguiculata ssp. sesquipedialis.</title>
        <authorList>
            <person name="Xia Q."/>
            <person name="Zhang R."/>
            <person name="Dong Y."/>
        </authorList>
    </citation>
    <scope>NUCLEOTIDE SEQUENCE [LARGE SCALE GENOMIC DNA]</scope>
    <source>
        <tissue evidence="3">Leaf</tissue>
    </source>
</reference>
<evidence type="ECO:0000313" key="2">
    <source>
        <dbReference type="EMBL" id="QCE04966.1"/>
    </source>
</evidence>
<organism evidence="3 4">
    <name type="scientific">Vigna unguiculata</name>
    <name type="common">Cowpea</name>
    <dbReference type="NCBI Taxonomy" id="3917"/>
    <lineage>
        <taxon>Eukaryota</taxon>
        <taxon>Viridiplantae</taxon>
        <taxon>Streptophyta</taxon>
        <taxon>Embryophyta</taxon>
        <taxon>Tracheophyta</taxon>
        <taxon>Spermatophyta</taxon>
        <taxon>Magnoliopsida</taxon>
        <taxon>eudicotyledons</taxon>
        <taxon>Gunneridae</taxon>
        <taxon>Pentapetalae</taxon>
        <taxon>rosids</taxon>
        <taxon>fabids</taxon>
        <taxon>Fabales</taxon>
        <taxon>Fabaceae</taxon>
        <taxon>Papilionoideae</taxon>
        <taxon>50 kb inversion clade</taxon>
        <taxon>NPAAA clade</taxon>
        <taxon>indigoferoid/millettioid clade</taxon>
        <taxon>Phaseoleae</taxon>
        <taxon>Vigna</taxon>
    </lineage>
</organism>
<gene>
    <name evidence="2" type="ORF">DEO72_LG8g3008</name>
    <name evidence="3" type="ORF">DEO72_LG8g3009</name>
</gene>
<dbReference type="AlphaFoldDB" id="A0A4D6MYM9"/>
<evidence type="ECO:0000313" key="3">
    <source>
        <dbReference type="EMBL" id="QCE04967.1"/>
    </source>
</evidence>
<evidence type="ECO:0000256" key="1">
    <source>
        <dbReference type="SAM" id="MobiDB-lite"/>
    </source>
</evidence>
<dbReference type="EMBL" id="CP039352">
    <property type="protein sequence ID" value="QCE04967.1"/>
    <property type="molecule type" value="Genomic_DNA"/>
</dbReference>